<organism evidence="2 3">
    <name type="scientific">Faecalibacterium prausnitzii</name>
    <dbReference type="NCBI Taxonomy" id="853"/>
    <lineage>
        <taxon>Bacteria</taxon>
        <taxon>Bacillati</taxon>
        <taxon>Bacillota</taxon>
        <taxon>Clostridia</taxon>
        <taxon>Eubacteriales</taxon>
        <taxon>Oscillospiraceae</taxon>
        <taxon>Faecalibacterium</taxon>
    </lineage>
</organism>
<dbReference type="RefSeq" id="WP_055185636.1">
    <property type="nucleotide sequence ID" value="NZ_CYXN01000005.1"/>
</dbReference>
<sequence length="363" mass="42323">MINYYKEKLKIRLDYIRAGQAVLKSKKSHGLNPTKKYAFIFFAADYNNLGDLAITISQQKFLQDTIGTQYTIIEIYESETFDWISEIKTLPIQNVLITLIGGGNSGSLYDFIEKPRRYLLRTFRNYKIISFPQTICFDDSEQSMAIKEEFTRLANRCDDLTLIAREKRSEQVYLSITNAHVLLTPDIVFSYKKYITKNDNRNPDSVALILRDDKEKLMTSTFQDGLIKLCKKRFDTVKYMDTCDIEYHDDNTQELLNDYLKKLQSVSLVITDRLHGMILSYITDTPCIVFSNNNWKIKSTYETWLRGQDIVHVFNPENSYLGELESMINTTLNQEKHSIVDLNDRFAAIRSVLEEKHNARNSH</sequence>
<gene>
    <name evidence="2" type="primary">yxaB</name>
    <name evidence="2" type="ORF">ERS852582_01050</name>
</gene>
<name>A0A173SH71_9FIRM</name>
<dbReference type="EC" id="2.-.-.-" evidence="2"/>
<dbReference type="EMBL" id="CYXN01000005">
    <property type="protein sequence ID" value="CUM89954.1"/>
    <property type="molecule type" value="Genomic_DNA"/>
</dbReference>
<dbReference type="OrthoDB" id="9807674at2"/>
<evidence type="ECO:0000313" key="2">
    <source>
        <dbReference type="EMBL" id="CUM89954.1"/>
    </source>
</evidence>
<evidence type="ECO:0000259" key="1">
    <source>
        <dbReference type="Pfam" id="PF04230"/>
    </source>
</evidence>
<dbReference type="GO" id="GO:0016740">
    <property type="term" value="F:transferase activity"/>
    <property type="evidence" value="ECO:0007669"/>
    <property type="project" value="UniProtKB-KW"/>
</dbReference>
<evidence type="ECO:0000313" key="3">
    <source>
        <dbReference type="Proteomes" id="UP000095649"/>
    </source>
</evidence>
<feature type="domain" description="Polysaccharide pyruvyl transferase" evidence="1">
    <location>
        <begin position="48"/>
        <end position="294"/>
    </location>
</feature>
<keyword evidence="2" id="KW-0808">Transferase</keyword>
<protein>
    <submittedName>
        <fullName evidence="2">General stress protein 30</fullName>
        <ecNumber evidence="2">2.-.-.-</ecNumber>
    </submittedName>
</protein>
<reference evidence="2 3" key="1">
    <citation type="submission" date="2015-09" db="EMBL/GenBank/DDBJ databases">
        <authorList>
            <consortium name="Pathogen Informatics"/>
        </authorList>
    </citation>
    <scope>NUCLEOTIDE SEQUENCE [LARGE SCALE GENOMIC DNA]</scope>
    <source>
        <strain evidence="2 3">2789STDY5834970</strain>
    </source>
</reference>
<proteinExistence type="predicted"/>
<accession>A0A173SH71</accession>
<dbReference type="Pfam" id="PF04230">
    <property type="entry name" value="PS_pyruv_trans"/>
    <property type="match status" value="1"/>
</dbReference>
<dbReference type="InterPro" id="IPR007345">
    <property type="entry name" value="Polysacch_pyruvyl_Trfase"/>
</dbReference>
<dbReference type="Proteomes" id="UP000095649">
    <property type="component" value="Unassembled WGS sequence"/>
</dbReference>
<dbReference type="AlphaFoldDB" id="A0A173SH71"/>